<dbReference type="PANTHER" id="PTHR12196">
    <property type="entry name" value="DOMAIN OF UNKNOWN FUNCTION 71 DUF71 -CONTAINING PROTEIN"/>
    <property type="match status" value="1"/>
</dbReference>
<dbReference type="AlphaFoldDB" id="A0A401HR79"/>
<dbReference type="InterPro" id="IPR005237">
    <property type="entry name" value="MJ0570"/>
</dbReference>
<dbReference type="Gene3D" id="3.90.1490.10">
    <property type="entry name" value="putative n-type atp pyrophosphatase, domain 2"/>
    <property type="match status" value="1"/>
</dbReference>
<dbReference type="NCBIfam" id="TIGR03679">
    <property type="entry name" value="arCOG00187"/>
    <property type="match status" value="1"/>
</dbReference>
<dbReference type="FunFam" id="3.40.50.620:FF:000145">
    <property type="entry name" value="ATP-binding domain containing protein"/>
    <property type="match status" value="1"/>
</dbReference>
<keyword evidence="2" id="KW-0436">Ligase</keyword>
<dbReference type="Gene3D" id="3.40.50.620">
    <property type="entry name" value="HUPs"/>
    <property type="match status" value="1"/>
</dbReference>
<comment type="caution">
    <text evidence="2">The sequence shown here is derived from an EMBL/GenBank/DDBJ whole genome shotgun (WGS) entry which is preliminary data.</text>
</comment>
<dbReference type="Proteomes" id="UP000290527">
    <property type="component" value="Unassembled WGS sequence"/>
</dbReference>
<gene>
    <name evidence="2" type="ORF">MHHB_P0932</name>
</gene>
<keyword evidence="3" id="KW-1185">Reference proteome</keyword>
<dbReference type="SUPFAM" id="SSF52402">
    <property type="entry name" value="Adenine nucleotide alpha hydrolases-like"/>
    <property type="match status" value="1"/>
</dbReference>
<protein>
    <submittedName>
        <fullName evidence="2">Asparagine synthase (Glutamine-hydrolysing)</fullName>
        <ecNumber evidence="2">6.3.5.4</ecNumber>
    </submittedName>
</protein>
<dbReference type="NCBIfam" id="TIGR00290">
    <property type="entry name" value="MJ0570_dom"/>
    <property type="match status" value="1"/>
</dbReference>
<dbReference type="GO" id="GO:0017178">
    <property type="term" value="F:diphthine-ammonia ligase activity"/>
    <property type="evidence" value="ECO:0007669"/>
    <property type="project" value="TreeGrafter"/>
</dbReference>
<organism evidence="2 3">
    <name type="scientific">Methanofervidicoccus abyssi</name>
    <dbReference type="NCBI Taxonomy" id="2082189"/>
    <lineage>
        <taxon>Archaea</taxon>
        <taxon>Methanobacteriati</taxon>
        <taxon>Methanobacteriota</taxon>
        <taxon>Methanomada group</taxon>
        <taxon>Methanococci</taxon>
        <taxon>Methanococcales</taxon>
        <taxon>Methanofervidicoccus</taxon>
    </lineage>
</organism>
<sequence length="226" mass="25948">MKTLKVAALYSGGKDSTYALWWALHQGWEVKYLVNVVSKNKESYMFHVPNVELTELVSQSTGIPLVRVFTKGEKEKEVLDLKKALEKLDIDGIVSGAIASEYQRKRIDHICEELNIRSFAPLWHKDQELILRNAAKFFEFKIVSISAYGLGREYLGKTIDESNVEELIEIMERYGINKAFEGGEAETFVFDAPFFKKKIVVVDYEIFWDGKTGVYIVKDAKLVDKY</sequence>
<dbReference type="EMBL" id="BFAX01000004">
    <property type="protein sequence ID" value="GBF36702.1"/>
    <property type="molecule type" value="Genomic_DNA"/>
</dbReference>
<evidence type="ECO:0000313" key="2">
    <source>
        <dbReference type="EMBL" id="GBF36702.1"/>
    </source>
</evidence>
<dbReference type="PIRSF" id="PIRSF039123">
    <property type="entry name" value="Diphthamide_synthase"/>
    <property type="match status" value="1"/>
</dbReference>
<evidence type="ECO:0000313" key="3">
    <source>
        <dbReference type="Proteomes" id="UP000290527"/>
    </source>
</evidence>
<dbReference type="Pfam" id="PF01902">
    <property type="entry name" value="Diphthami_syn_2"/>
    <property type="match status" value="1"/>
</dbReference>
<dbReference type="EC" id="6.3.5.4" evidence="2"/>
<dbReference type="NCBIfam" id="TIGR00289">
    <property type="entry name" value="TIGR00289 family protein"/>
    <property type="match status" value="1"/>
</dbReference>
<dbReference type="InterPro" id="IPR030662">
    <property type="entry name" value="DPH6/MJ0570"/>
</dbReference>
<dbReference type="InterPro" id="IPR022427">
    <property type="entry name" value="MJ0570_ATP-bd"/>
</dbReference>
<feature type="domain" description="Diphthamide synthase" evidence="1">
    <location>
        <begin position="5"/>
        <end position="221"/>
    </location>
</feature>
<name>A0A401HR79_9EURY</name>
<dbReference type="InterPro" id="IPR002761">
    <property type="entry name" value="Diphthami_syn_dom"/>
</dbReference>
<dbReference type="GO" id="GO:0004066">
    <property type="term" value="F:asparagine synthase (glutamine-hydrolyzing) activity"/>
    <property type="evidence" value="ECO:0007669"/>
    <property type="project" value="UniProtKB-EC"/>
</dbReference>
<dbReference type="InterPro" id="IPR014729">
    <property type="entry name" value="Rossmann-like_a/b/a_fold"/>
</dbReference>
<reference evidence="2 3" key="1">
    <citation type="journal article" date="2019" name="Int. J. Syst. Evol. Microbiol.">
        <title>Methanofervidicoccus abyssi gen. nov., sp. nov., a hydrogenotrophic methanogen, isolated from a hydrothermal vent chimney in the Mid-Cayman Spreading Center, the Caribbean Sea.</title>
        <authorList>
            <person name="Sakai S."/>
            <person name="Takaki Y."/>
            <person name="Miyazaki M."/>
            <person name="Ogawara M."/>
            <person name="Yanagawa K."/>
            <person name="Miyazaki J."/>
            <person name="Takai K."/>
        </authorList>
    </citation>
    <scope>NUCLEOTIDE SEQUENCE [LARGE SCALE GENOMIC DNA]</scope>
    <source>
        <strain evidence="2 3">HHB</strain>
    </source>
</reference>
<proteinExistence type="predicted"/>
<dbReference type="PANTHER" id="PTHR12196:SF2">
    <property type="entry name" value="DIPHTHINE--AMMONIA LIGASE"/>
    <property type="match status" value="1"/>
</dbReference>
<dbReference type="GO" id="GO:0017183">
    <property type="term" value="P:protein histidyl modification to diphthamide"/>
    <property type="evidence" value="ECO:0007669"/>
    <property type="project" value="TreeGrafter"/>
</dbReference>
<accession>A0A401HR79</accession>
<dbReference type="CDD" id="cd01994">
    <property type="entry name" value="AANH_PF0828-like"/>
    <property type="match status" value="1"/>
</dbReference>
<evidence type="ECO:0000259" key="1">
    <source>
        <dbReference type="Pfam" id="PF01902"/>
    </source>
</evidence>